<dbReference type="OrthoDB" id="280891at2"/>
<dbReference type="EMBL" id="ANOH01000285">
    <property type="protein sequence ID" value="EMI54284.1"/>
    <property type="molecule type" value="Genomic_DNA"/>
</dbReference>
<keyword evidence="2" id="KW-1185">Reference proteome</keyword>
<evidence type="ECO:0000313" key="1">
    <source>
        <dbReference type="EMBL" id="EMI54284.1"/>
    </source>
</evidence>
<reference evidence="1 2" key="1">
    <citation type="journal article" date="2013" name="Mar. Genomics">
        <title>Expression of sulfatases in Rhodopirellula baltica and the diversity of sulfatases in the genus Rhodopirellula.</title>
        <authorList>
            <person name="Wegner C.E."/>
            <person name="Richter-Heitmann T."/>
            <person name="Klindworth A."/>
            <person name="Klockow C."/>
            <person name="Richter M."/>
            <person name="Achstetter T."/>
            <person name="Glockner F.O."/>
            <person name="Harder J."/>
        </authorList>
    </citation>
    <scope>NUCLEOTIDE SEQUENCE [LARGE SCALE GENOMIC DNA]</scope>
    <source>
        <strain evidence="1 2">SM41</strain>
    </source>
</reference>
<comment type="caution">
    <text evidence="1">The sequence shown here is derived from an EMBL/GenBank/DDBJ whole genome shotgun (WGS) entry which is preliminary data.</text>
</comment>
<name>M5TZ42_9BACT</name>
<dbReference type="PATRIC" id="fig|1263870.3.peg.4521"/>
<dbReference type="AlphaFoldDB" id="M5TZ42"/>
<gene>
    <name evidence="1" type="ORF">RSSM_04275</name>
</gene>
<proteinExistence type="predicted"/>
<organism evidence="1 2">
    <name type="scientific">Rhodopirellula sallentina SM41</name>
    <dbReference type="NCBI Taxonomy" id="1263870"/>
    <lineage>
        <taxon>Bacteria</taxon>
        <taxon>Pseudomonadati</taxon>
        <taxon>Planctomycetota</taxon>
        <taxon>Planctomycetia</taxon>
        <taxon>Pirellulales</taxon>
        <taxon>Pirellulaceae</taxon>
        <taxon>Rhodopirellula</taxon>
    </lineage>
</organism>
<sequence>MQPFPLGPLTESQSRVRQEFLDFAEQWQQTKQQWRDEPARKFEREALCDLSPTLTRVAAAMQTFAEACREADRHLSDPDHHYGA</sequence>
<dbReference type="Proteomes" id="UP000011885">
    <property type="component" value="Unassembled WGS sequence"/>
</dbReference>
<evidence type="ECO:0000313" key="2">
    <source>
        <dbReference type="Proteomes" id="UP000011885"/>
    </source>
</evidence>
<accession>M5TZ42</accession>
<dbReference type="RefSeq" id="WP_008682605.1">
    <property type="nucleotide sequence ID" value="NZ_ANOH01000285.1"/>
</dbReference>
<protein>
    <submittedName>
        <fullName evidence="1">Uncharacterized protein</fullName>
    </submittedName>
</protein>